<keyword evidence="2" id="KW-1185">Reference proteome</keyword>
<evidence type="ECO:0000313" key="1">
    <source>
        <dbReference type="EMBL" id="EUJ24242.1"/>
    </source>
</evidence>
<accession>A0ABN0RBB9</accession>
<organism evidence="1 2">
    <name type="scientific">Listeria floridensis FSL S10-1187</name>
    <dbReference type="NCBI Taxonomy" id="1265817"/>
    <lineage>
        <taxon>Bacteria</taxon>
        <taxon>Bacillati</taxon>
        <taxon>Bacillota</taxon>
        <taxon>Bacilli</taxon>
        <taxon>Bacillales</taxon>
        <taxon>Listeriaceae</taxon>
        <taxon>Listeria</taxon>
    </lineage>
</organism>
<reference evidence="1 2" key="1">
    <citation type="journal article" date="2014" name="Int. J. Syst. Evol. Microbiol.">
        <title>Listeria floridensis sp. nov., Listeria aquatica sp. nov., Listeria cornellensis sp. nov., Listeria riparia sp. nov. and Listeria grandensis sp. nov., from agricultural and natural environments.</title>
        <authorList>
            <person name="den Bakker H.C."/>
            <person name="Warchocki S."/>
            <person name="Wright E.M."/>
            <person name="Allred A.F."/>
            <person name="Ahlstrom C."/>
            <person name="Manuel C.S."/>
            <person name="Stasiewicz M.J."/>
            <person name="Burrell A."/>
            <person name="Roof S."/>
            <person name="Strawn L."/>
            <person name="Fortes E.D."/>
            <person name="Nightingale K.K."/>
            <person name="Kephart D."/>
            <person name="Wiedmann M."/>
        </authorList>
    </citation>
    <scope>NUCLEOTIDE SEQUENCE [LARGE SCALE GENOMIC DNA]</scope>
    <source>
        <strain evidence="1 2">FSL S10-1187</strain>
    </source>
</reference>
<dbReference type="Proteomes" id="UP000019249">
    <property type="component" value="Unassembled WGS sequence"/>
</dbReference>
<name>A0ABN0RBB9_9LIST</name>
<dbReference type="EMBL" id="AODF01000061">
    <property type="protein sequence ID" value="EUJ24242.1"/>
    <property type="molecule type" value="Genomic_DNA"/>
</dbReference>
<protein>
    <submittedName>
        <fullName evidence="1">Uncharacterized protein</fullName>
    </submittedName>
</protein>
<proteinExistence type="predicted"/>
<evidence type="ECO:0000313" key="2">
    <source>
        <dbReference type="Proteomes" id="UP000019249"/>
    </source>
</evidence>
<gene>
    <name evidence="1" type="ORF">MFLO_15683</name>
</gene>
<dbReference type="RefSeq" id="WP_036098626.1">
    <property type="nucleotide sequence ID" value="NZ_AODF01000061.1"/>
</dbReference>
<comment type="caution">
    <text evidence="1">The sequence shown here is derived from an EMBL/GenBank/DDBJ whole genome shotgun (WGS) entry which is preliminary data.</text>
</comment>
<sequence length="64" mass="7339">MTKIKKIEADIDATVNNFMKHENETFTDAKAESAMTLVSLYPELKSDTLVKEQIKIHTENNKKN</sequence>